<accession>A0ABT0DQ44</accession>
<evidence type="ECO:0000313" key="2">
    <source>
        <dbReference type="Proteomes" id="UP001202867"/>
    </source>
</evidence>
<sequence length="146" mass="16108">MNHGRRAAARLRRAASGPALLWVLAGAWLLACGAALPLHAQSGISDLPVPEIDPLIDPAPFDGRLAIRDYMRAVLPPRWWANEPQFSLGAFAVTIHPPDDWRGNPTSAVMRLCPPSYSVLWTKLDRIELTPFYRNATRTGVTCRKG</sequence>
<dbReference type="Proteomes" id="UP001202867">
    <property type="component" value="Unassembled WGS sequence"/>
</dbReference>
<dbReference type="PROSITE" id="PS51257">
    <property type="entry name" value="PROKAR_LIPOPROTEIN"/>
    <property type="match status" value="1"/>
</dbReference>
<evidence type="ECO:0000313" key="1">
    <source>
        <dbReference type="EMBL" id="MCK0209388.1"/>
    </source>
</evidence>
<gene>
    <name evidence="1" type="ORF">MWN33_15235</name>
</gene>
<proteinExistence type="predicted"/>
<name>A0ABT0DQ44_9HYPH</name>
<dbReference type="EMBL" id="JALKCG010000007">
    <property type="protein sequence ID" value="MCK0209388.1"/>
    <property type="molecule type" value="Genomic_DNA"/>
</dbReference>
<reference evidence="1 2" key="1">
    <citation type="submission" date="2022-04" db="EMBL/GenBank/DDBJ databases">
        <authorList>
            <person name="Grouzdev D.S."/>
            <person name="Pantiukh K.S."/>
            <person name="Krutkina M.S."/>
        </authorList>
    </citation>
    <scope>NUCLEOTIDE SEQUENCE [LARGE SCALE GENOMIC DNA]</scope>
    <source>
        <strain evidence="1 2">Jip08</strain>
    </source>
</reference>
<keyword evidence="2" id="KW-1185">Reference proteome</keyword>
<comment type="caution">
    <text evidence="1">The sequence shown here is derived from an EMBL/GenBank/DDBJ whole genome shotgun (WGS) entry which is preliminary data.</text>
</comment>
<dbReference type="RefSeq" id="WP_247201902.1">
    <property type="nucleotide sequence ID" value="NZ_JALKCG010000007.1"/>
</dbReference>
<reference evidence="2" key="2">
    <citation type="submission" date="2023-07" db="EMBL/GenBank/DDBJ databases">
        <title>Ancylobacter moscoviensis sp. nov., facultatively methylotrophic bacteria from activated sludge and the reclassification of Starkeya novella (Starkey 1934) Kelly et al. 2000 as Ancylobacter novellus comb. nov., Starkeya koreensis Im et al. 2006 as Ancylobacter koreensis comb.nov., Angulomicrobium tetraedrale Vasil'eva et al. 1986 as Ancylobacter tetraedralis comb. nov., Angulomicrobium amanitiforme Fritz et al. 2004 as Ancylobacter amanitiformis comb. nov. and Methylorhabdus multivorans Doronina et al. 1996 as Ancylobacter multivorans comb. nov. and emended description of the genus Ancylobacter.</title>
        <authorList>
            <person name="Doronina N."/>
            <person name="Chemodurova A."/>
            <person name="Grouzdev D."/>
            <person name="Koziaeva V."/>
            <person name="Shi W."/>
            <person name="Wu L."/>
            <person name="Kaparullina E."/>
        </authorList>
    </citation>
    <scope>NUCLEOTIDE SEQUENCE [LARGE SCALE GENOMIC DNA]</scope>
    <source>
        <strain evidence="2">Jip08</strain>
    </source>
</reference>
<organism evidence="1 2">
    <name type="scientific">Ancylobacter koreensis</name>
    <dbReference type="NCBI Taxonomy" id="266121"/>
    <lineage>
        <taxon>Bacteria</taxon>
        <taxon>Pseudomonadati</taxon>
        <taxon>Pseudomonadota</taxon>
        <taxon>Alphaproteobacteria</taxon>
        <taxon>Hyphomicrobiales</taxon>
        <taxon>Xanthobacteraceae</taxon>
        <taxon>Ancylobacter</taxon>
    </lineage>
</organism>
<protein>
    <submittedName>
        <fullName evidence="1">Uncharacterized protein</fullName>
    </submittedName>
</protein>